<name>A0A0B5ASH6_9BACL</name>
<feature type="transmembrane region" description="Helical" evidence="1">
    <location>
        <begin position="46"/>
        <end position="64"/>
    </location>
</feature>
<evidence type="ECO:0000313" key="2">
    <source>
        <dbReference type="EMBL" id="AJD91632.1"/>
    </source>
</evidence>
<dbReference type="NCBIfam" id="TIGR04086">
    <property type="entry name" value="TIGR04086_membr"/>
    <property type="match status" value="1"/>
</dbReference>
<organism evidence="2 3">
    <name type="scientific">Jeotgalibacillus malaysiensis</name>
    <dbReference type="NCBI Taxonomy" id="1508404"/>
    <lineage>
        <taxon>Bacteria</taxon>
        <taxon>Bacillati</taxon>
        <taxon>Bacillota</taxon>
        <taxon>Bacilli</taxon>
        <taxon>Bacillales</taxon>
        <taxon>Caryophanaceae</taxon>
        <taxon>Jeotgalibacillus</taxon>
    </lineage>
</organism>
<dbReference type="Proteomes" id="UP000031449">
    <property type="component" value="Chromosome"/>
</dbReference>
<dbReference type="AlphaFoldDB" id="A0A0B5ASH6"/>
<dbReference type="InterPro" id="IPR023804">
    <property type="entry name" value="DUF3792_TM"/>
</dbReference>
<keyword evidence="1" id="KW-0472">Membrane</keyword>
<dbReference type="EMBL" id="CP009416">
    <property type="protein sequence ID" value="AJD91632.1"/>
    <property type="molecule type" value="Genomic_DNA"/>
</dbReference>
<evidence type="ECO:0000256" key="1">
    <source>
        <dbReference type="SAM" id="Phobius"/>
    </source>
</evidence>
<dbReference type="OrthoDB" id="2988991at2"/>
<keyword evidence="1" id="KW-0812">Transmembrane</keyword>
<sequence length="125" mass="12901">MTAWKKTAGGFGIAVGFVLVIITLYAAIASGLLHFTKITELSMEKWNGLAGAAAVLIGSMIGSASAGQKGIYIGLLTALSVIGTGLFFMEAPFEWSHFIHYGLMVASGMAGGIAGVNLFGRSEAK</sequence>
<feature type="transmembrane region" description="Helical" evidence="1">
    <location>
        <begin position="101"/>
        <end position="120"/>
    </location>
</feature>
<evidence type="ECO:0008006" key="4">
    <source>
        <dbReference type="Google" id="ProtNLM"/>
    </source>
</evidence>
<accession>A0A0B5ASH6</accession>
<evidence type="ECO:0000313" key="3">
    <source>
        <dbReference type="Proteomes" id="UP000031449"/>
    </source>
</evidence>
<dbReference type="Pfam" id="PF12670">
    <property type="entry name" value="DUF3792"/>
    <property type="match status" value="1"/>
</dbReference>
<gene>
    <name evidence="2" type="ORF">JMA_23150</name>
</gene>
<feature type="transmembrane region" description="Helical" evidence="1">
    <location>
        <begin position="71"/>
        <end position="89"/>
    </location>
</feature>
<dbReference type="HOGENOM" id="CLU_1989618_0_0_9"/>
<keyword evidence="3" id="KW-1185">Reference proteome</keyword>
<proteinExistence type="predicted"/>
<keyword evidence="1" id="KW-1133">Transmembrane helix</keyword>
<dbReference type="BioCyc" id="JESP1508404:G14D9-11570-MONOMER"/>
<protein>
    <recommendedName>
        <fullName evidence="4">TIGR04086 family membrane protein</fullName>
    </recommendedName>
</protein>
<feature type="transmembrane region" description="Helical" evidence="1">
    <location>
        <begin position="12"/>
        <end position="34"/>
    </location>
</feature>
<reference evidence="2 3" key="1">
    <citation type="submission" date="2014-08" db="EMBL/GenBank/DDBJ databases">
        <title>Complete genome of a marine bacteria Jeotgalibacillus malaysiensis.</title>
        <authorList>
            <person name="Yaakop A.S."/>
            <person name="Chan K.-G."/>
            <person name="Goh K.M."/>
        </authorList>
    </citation>
    <scope>NUCLEOTIDE SEQUENCE [LARGE SCALE GENOMIC DNA]</scope>
    <source>
        <strain evidence="2 3">D5</strain>
    </source>
</reference>
<dbReference type="KEGG" id="jeo:JMA_23150"/>